<evidence type="ECO:0000313" key="1">
    <source>
        <dbReference type="EMBL" id="EYF01303.1"/>
    </source>
</evidence>
<proteinExistence type="predicted"/>
<dbReference type="STRING" id="1192034.CAP_8457"/>
<dbReference type="EMBL" id="ASRX01000084">
    <property type="protein sequence ID" value="EYF01303.1"/>
    <property type="molecule type" value="Genomic_DNA"/>
</dbReference>
<comment type="caution">
    <text evidence="1">The sequence shown here is derived from an EMBL/GenBank/DDBJ whole genome shotgun (WGS) entry which is preliminary data.</text>
</comment>
<protein>
    <submittedName>
        <fullName evidence="1">Uncharacterized protein</fullName>
    </submittedName>
</protein>
<accession>A0A017SWD4</accession>
<reference evidence="1 2" key="1">
    <citation type="submission" date="2013-05" db="EMBL/GenBank/DDBJ databases">
        <title>Genome assembly of Chondromyces apiculatus DSM 436.</title>
        <authorList>
            <person name="Sharma G."/>
            <person name="Khatri I."/>
            <person name="Kaur C."/>
            <person name="Mayilraj S."/>
            <person name="Subramanian S."/>
        </authorList>
    </citation>
    <scope>NUCLEOTIDE SEQUENCE [LARGE SCALE GENOMIC DNA]</scope>
    <source>
        <strain evidence="1 2">DSM 436</strain>
    </source>
</reference>
<dbReference type="Proteomes" id="UP000019678">
    <property type="component" value="Unassembled WGS sequence"/>
</dbReference>
<sequence length="226" mass="25260">MVAFSRQQIDAYRQAQRDELTADAEVFLRQHFEERLQPCSSAEVRESVLLALTLGEAYDLTLRSEIFIYLSCACVCGLYLFEDPRCQWLFHEVPAPENLAAVTNFNLDTFAHNLGEAPIAGFFADDPFDGHEASVLAAERELRRPGAVMARALLAMTPARERLVATPHLTQFLSVAREHAERHGLGGQALTRYILLAWLFGVRFVDDPLCRPVLPFLRAADAGPTT</sequence>
<gene>
    <name evidence="1" type="ORF">CAP_8457</name>
</gene>
<evidence type="ECO:0000313" key="2">
    <source>
        <dbReference type="Proteomes" id="UP000019678"/>
    </source>
</evidence>
<name>A0A017SWD4_9BACT</name>
<dbReference type="AlphaFoldDB" id="A0A017SWD4"/>
<keyword evidence="2" id="KW-1185">Reference proteome</keyword>
<dbReference type="RefSeq" id="WP_044249648.1">
    <property type="nucleotide sequence ID" value="NZ_ASRX01000084.1"/>
</dbReference>
<dbReference type="OrthoDB" id="5529150at2"/>
<organism evidence="1 2">
    <name type="scientific">Chondromyces apiculatus DSM 436</name>
    <dbReference type="NCBI Taxonomy" id="1192034"/>
    <lineage>
        <taxon>Bacteria</taxon>
        <taxon>Pseudomonadati</taxon>
        <taxon>Myxococcota</taxon>
        <taxon>Polyangia</taxon>
        <taxon>Polyangiales</taxon>
        <taxon>Polyangiaceae</taxon>
        <taxon>Chondromyces</taxon>
    </lineage>
</organism>